<keyword evidence="5" id="KW-0560">Oxidoreductase</keyword>
<feature type="active site" description="Proton donor" evidence="5">
    <location>
        <position position="152"/>
    </location>
</feature>
<comment type="caution">
    <text evidence="6">The sequence shown here is derived from an EMBL/GenBank/DDBJ whole genome shotgun (WGS) entry which is preliminary data.</text>
</comment>
<feature type="binding site" evidence="5">
    <location>
        <position position="247"/>
    </location>
    <ligand>
        <name>(2E)-4-hydroxy-3-methylbut-2-enyl diphosphate</name>
        <dbReference type="ChEBI" id="CHEBI:128753"/>
    </ligand>
</feature>
<dbReference type="HAMAP" id="MF_00191">
    <property type="entry name" value="IspH"/>
    <property type="match status" value="1"/>
</dbReference>
<dbReference type="GO" id="GO:0016114">
    <property type="term" value="P:terpenoid biosynthetic process"/>
    <property type="evidence" value="ECO:0007669"/>
    <property type="project" value="UniProtKB-UniRule"/>
</dbReference>
<feature type="binding site" evidence="5">
    <location>
        <position position="247"/>
    </location>
    <ligand>
        <name>dimethylallyl diphosphate</name>
        <dbReference type="ChEBI" id="CHEBI:57623"/>
    </ligand>
</feature>
<feature type="binding site" evidence="5">
    <location>
        <position position="248"/>
    </location>
    <ligand>
        <name>dimethylallyl diphosphate</name>
        <dbReference type="ChEBI" id="CHEBI:57623"/>
    </ligand>
</feature>
<feature type="binding site" evidence="5">
    <location>
        <position position="41"/>
    </location>
    <ligand>
        <name>dimethylallyl diphosphate</name>
        <dbReference type="ChEBI" id="CHEBI:57623"/>
    </ligand>
</feature>
<dbReference type="PANTHER" id="PTHR30426:SF0">
    <property type="entry name" value="4-HYDROXY-3-METHYLBUT-2-ENYL DIPHOSPHATE REDUCTASE"/>
    <property type="match status" value="1"/>
</dbReference>
<dbReference type="UniPathway" id="UPA00059">
    <property type="reaction ID" value="UER00105"/>
</dbReference>
<keyword evidence="1 5" id="KW-0004">4Fe-4S</keyword>
<feature type="binding site" evidence="5">
    <location>
        <position position="249"/>
    </location>
    <ligand>
        <name>isopentenyl diphosphate</name>
        <dbReference type="ChEBI" id="CHEBI:128769"/>
    </ligand>
</feature>
<comment type="catalytic activity">
    <reaction evidence="5">
        <text>isopentenyl diphosphate + 2 oxidized [2Fe-2S]-[ferredoxin] + H2O = (2E)-4-hydroxy-3-methylbut-2-enyl diphosphate + 2 reduced [2Fe-2S]-[ferredoxin] + 2 H(+)</text>
        <dbReference type="Rhea" id="RHEA:24488"/>
        <dbReference type="Rhea" id="RHEA-COMP:10000"/>
        <dbReference type="Rhea" id="RHEA-COMP:10001"/>
        <dbReference type="ChEBI" id="CHEBI:15377"/>
        <dbReference type="ChEBI" id="CHEBI:15378"/>
        <dbReference type="ChEBI" id="CHEBI:33737"/>
        <dbReference type="ChEBI" id="CHEBI:33738"/>
        <dbReference type="ChEBI" id="CHEBI:128753"/>
        <dbReference type="ChEBI" id="CHEBI:128769"/>
        <dbReference type="EC" id="1.17.7.4"/>
    </reaction>
</comment>
<feature type="binding site" evidence="5">
    <location>
        <position position="150"/>
    </location>
    <ligand>
        <name>isopentenyl diphosphate</name>
        <dbReference type="ChEBI" id="CHEBI:128769"/>
    </ligand>
</feature>
<evidence type="ECO:0000256" key="3">
    <source>
        <dbReference type="ARBA" id="ARBA00023004"/>
    </source>
</evidence>
<dbReference type="EC" id="1.17.7.4" evidence="5"/>
<proteinExistence type="inferred from homology"/>
<feature type="binding site" evidence="5">
    <location>
        <position position="150"/>
    </location>
    <ligand>
        <name>(2E)-4-hydroxy-3-methylbut-2-enyl diphosphate</name>
        <dbReference type="ChEBI" id="CHEBI:128753"/>
    </ligand>
</feature>
<dbReference type="RefSeq" id="WP_021669013.1">
    <property type="nucleotide sequence ID" value="NZ_JRNR01000083.1"/>
</dbReference>
<comment type="function">
    <text evidence="5">Catalyzes the conversion of 1-hydroxy-2-methyl-2-(E)-butenyl 4-diphosphate (HMBPP) into a mixture of isopentenyl diphosphate (IPP) and dimethylallyl diphosphate (DMAPP). Acts in the terminal step of the DOXP/MEP pathway for isoprenoid precursor biosynthesis.</text>
</comment>
<name>A0A096CTI0_9BACT</name>
<dbReference type="Proteomes" id="UP000029538">
    <property type="component" value="Unassembled WGS sequence"/>
</dbReference>
<dbReference type="GO" id="GO:0046872">
    <property type="term" value="F:metal ion binding"/>
    <property type="evidence" value="ECO:0007669"/>
    <property type="project" value="UniProtKB-KW"/>
</dbReference>
<comment type="catalytic activity">
    <reaction evidence="5">
        <text>dimethylallyl diphosphate + 2 oxidized [2Fe-2S]-[ferredoxin] + H2O = (2E)-4-hydroxy-3-methylbut-2-enyl diphosphate + 2 reduced [2Fe-2S]-[ferredoxin] + 2 H(+)</text>
        <dbReference type="Rhea" id="RHEA:24825"/>
        <dbReference type="Rhea" id="RHEA-COMP:10000"/>
        <dbReference type="Rhea" id="RHEA-COMP:10001"/>
        <dbReference type="ChEBI" id="CHEBI:15377"/>
        <dbReference type="ChEBI" id="CHEBI:15378"/>
        <dbReference type="ChEBI" id="CHEBI:33737"/>
        <dbReference type="ChEBI" id="CHEBI:33738"/>
        <dbReference type="ChEBI" id="CHEBI:57623"/>
        <dbReference type="ChEBI" id="CHEBI:128753"/>
        <dbReference type="EC" id="1.17.7.4"/>
    </reaction>
</comment>
<feature type="binding site" evidence="5">
    <location>
        <position position="75"/>
    </location>
    <ligand>
        <name>isopentenyl diphosphate</name>
        <dbReference type="ChEBI" id="CHEBI:128769"/>
    </ligand>
</feature>
<dbReference type="PANTHER" id="PTHR30426">
    <property type="entry name" value="4-HYDROXY-3-METHYLBUT-2-ENYL DIPHOSPHATE REDUCTASE"/>
    <property type="match status" value="1"/>
</dbReference>
<dbReference type="InterPro" id="IPR003451">
    <property type="entry name" value="LytB/IspH"/>
</dbReference>
<evidence type="ECO:0000256" key="4">
    <source>
        <dbReference type="ARBA" id="ARBA00023014"/>
    </source>
</evidence>
<feature type="binding site" evidence="5">
    <location>
        <position position="291"/>
    </location>
    <ligand>
        <name>isopentenyl diphosphate</name>
        <dbReference type="ChEBI" id="CHEBI:128769"/>
    </ligand>
</feature>
<feature type="binding site" evidence="5">
    <location>
        <position position="247"/>
    </location>
    <ligand>
        <name>isopentenyl diphosphate</name>
        <dbReference type="ChEBI" id="CHEBI:128769"/>
    </ligand>
</feature>
<dbReference type="UniPathway" id="UPA00056">
    <property type="reaction ID" value="UER00097"/>
</dbReference>
<dbReference type="NCBIfam" id="NF002187">
    <property type="entry name" value="PRK01045.1-1"/>
    <property type="match status" value="1"/>
</dbReference>
<dbReference type="CDD" id="cd13944">
    <property type="entry name" value="lytB_ispH"/>
    <property type="match status" value="1"/>
</dbReference>
<comment type="cofactor">
    <cofactor evidence="5">
        <name>[4Fe-4S] cluster</name>
        <dbReference type="ChEBI" id="CHEBI:49883"/>
    </cofactor>
    <text evidence="5">Binds 1 [4Fe-4S] cluster per subunit.</text>
</comment>
<evidence type="ECO:0000256" key="1">
    <source>
        <dbReference type="ARBA" id="ARBA00022485"/>
    </source>
</evidence>
<feature type="binding site" evidence="5">
    <location>
        <position position="97"/>
    </location>
    <ligand>
        <name>[4Fe-4S] cluster</name>
        <dbReference type="ChEBI" id="CHEBI:49883"/>
    </ligand>
</feature>
<feature type="binding site" evidence="5">
    <location>
        <position position="75"/>
    </location>
    <ligand>
        <name>(2E)-4-hydroxy-3-methylbut-2-enyl diphosphate</name>
        <dbReference type="ChEBI" id="CHEBI:128753"/>
    </ligand>
</feature>
<dbReference type="GO" id="GO:0050992">
    <property type="term" value="P:dimethylallyl diphosphate biosynthetic process"/>
    <property type="evidence" value="ECO:0007669"/>
    <property type="project" value="UniProtKB-UniRule"/>
</dbReference>
<comment type="pathway">
    <text evidence="5">Isoprenoid biosynthesis; dimethylallyl diphosphate biosynthesis; dimethylallyl diphosphate from (2E)-4-hydroxy-3-methylbutenyl diphosphate: step 1/1.</text>
</comment>
<feature type="binding site" evidence="5">
    <location>
        <position position="41"/>
    </location>
    <ligand>
        <name>(2E)-4-hydroxy-3-methylbut-2-enyl diphosphate</name>
        <dbReference type="ChEBI" id="CHEBI:128753"/>
    </ligand>
</feature>
<feature type="binding site" evidence="5">
    <location>
        <position position="188"/>
    </location>
    <ligand>
        <name>(2E)-4-hydroxy-3-methylbut-2-enyl diphosphate</name>
        <dbReference type="ChEBI" id="CHEBI:128753"/>
    </ligand>
</feature>
<feature type="binding site" evidence="5">
    <location>
        <position position="248"/>
    </location>
    <ligand>
        <name>(2E)-4-hydroxy-3-methylbut-2-enyl diphosphate</name>
        <dbReference type="ChEBI" id="CHEBI:128753"/>
    </ligand>
</feature>
<feature type="binding site" evidence="5">
    <location>
        <position position="248"/>
    </location>
    <ligand>
        <name>isopentenyl diphosphate</name>
        <dbReference type="ChEBI" id="CHEBI:128769"/>
    </ligand>
</feature>
<dbReference type="GO" id="GO:0051539">
    <property type="term" value="F:4 iron, 4 sulfur cluster binding"/>
    <property type="evidence" value="ECO:0007669"/>
    <property type="project" value="UniProtKB-UniRule"/>
</dbReference>
<feature type="binding site" evidence="5">
    <location>
        <position position="13"/>
    </location>
    <ligand>
        <name>[4Fe-4S] cluster</name>
        <dbReference type="ChEBI" id="CHEBI:49883"/>
    </ligand>
</feature>
<feature type="binding site" evidence="5">
    <location>
        <position position="291"/>
    </location>
    <ligand>
        <name>dimethylallyl diphosphate</name>
        <dbReference type="ChEBI" id="CHEBI:57623"/>
    </ligand>
</feature>
<sequence>MLQIEIDEGSGFCFGVTTAIKKAEEELAKGTKLYCLGDIVHNSMEVERLTQQGLITINHDQLRELHDVTVLLRAHGEPPETYELARKNNIEIIDATCPVVLALQRRIKNQYEKNGNNITESVEKVDLEAELKNKQRASTAQIVIFGKNGHAEVLGLVGQTHSQAIVIENFEDVEKLDFNRDIYLYSQTTKSLNEFHRIIEYIQAHISEAAQFRSFDTICRQVANRMPNISSFAAKHDLILFVAGRKSSNGKVLFHECLSINPNSHQVESADEINMEWFDNVQTVGICGATSTPKWLMEECRDAILRQAETHTNEKE</sequence>
<evidence type="ECO:0000313" key="6">
    <source>
        <dbReference type="EMBL" id="KGF48629.1"/>
    </source>
</evidence>
<feature type="binding site" evidence="5">
    <location>
        <position position="249"/>
    </location>
    <ligand>
        <name>dimethylallyl diphosphate</name>
        <dbReference type="ChEBI" id="CHEBI:57623"/>
    </ligand>
</feature>
<dbReference type="GeneID" id="91082046"/>
<dbReference type="Pfam" id="PF02401">
    <property type="entry name" value="LYTB"/>
    <property type="match status" value="2"/>
</dbReference>
<dbReference type="AlphaFoldDB" id="A0A096CTI0"/>
<dbReference type="Gene3D" id="3.40.1010.20">
    <property type="entry name" value="4-hydroxy-3-methylbut-2-enyl diphosphate reductase, catalytic domain"/>
    <property type="match status" value="2"/>
</dbReference>
<keyword evidence="3 5" id="KW-0408">Iron</keyword>
<feature type="binding site" evidence="5">
    <location>
        <position position="75"/>
    </location>
    <ligand>
        <name>dimethylallyl diphosphate</name>
        <dbReference type="ChEBI" id="CHEBI:57623"/>
    </ligand>
</feature>
<protein>
    <recommendedName>
        <fullName evidence="5">4-hydroxy-3-methylbut-2-enyl diphosphate reductase</fullName>
        <shortName evidence="5">HMBPP reductase</shortName>
        <ecNumber evidence="5">1.17.7.4</ecNumber>
    </recommendedName>
</protein>
<keyword evidence="2 5" id="KW-0479">Metal-binding</keyword>
<evidence type="ECO:0000313" key="7">
    <source>
        <dbReference type="Proteomes" id="UP000029538"/>
    </source>
</evidence>
<feature type="binding site" evidence="5">
    <location>
        <position position="41"/>
    </location>
    <ligand>
        <name>isopentenyl diphosphate</name>
        <dbReference type="ChEBI" id="CHEBI:128769"/>
    </ligand>
</feature>
<keyword evidence="4 5" id="KW-0411">Iron-sulfur</keyword>
<reference evidence="6 7" key="1">
    <citation type="submission" date="2014-07" db="EMBL/GenBank/DDBJ databases">
        <authorList>
            <person name="McCorrison J."/>
            <person name="Sanka R."/>
            <person name="Torralba M."/>
            <person name="Gillis M."/>
            <person name="Haft D.H."/>
            <person name="Methe B."/>
            <person name="Sutton G."/>
            <person name="Nelson K.E."/>
        </authorList>
    </citation>
    <scope>NUCLEOTIDE SEQUENCE [LARGE SCALE GENOMIC DNA]</scope>
    <source>
        <strain evidence="6 7">DNF00882</strain>
    </source>
</reference>
<feature type="binding site" evidence="5">
    <location>
        <position position="150"/>
    </location>
    <ligand>
        <name>dimethylallyl diphosphate</name>
        <dbReference type="ChEBI" id="CHEBI:57623"/>
    </ligand>
</feature>
<dbReference type="GO" id="GO:0051745">
    <property type="term" value="F:4-hydroxy-3-methylbut-2-enyl diphosphate reductase activity"/>
    <property type="evidence" value="ECO:0007669"/>
    <property type="project" value="UniProtKB-UniRule"/>
</dbReference>
<comment type="pathway">
    <text evidence="5">Isoprenoid biosynthesis; isopentenyl diphosphate biosynthesis via DXP pathway; isopentenyl diphosphate from 1-deoxy-D-xylulose 5-phosphate: step 6/6.</text>
</comment>
<dbReference type="Gene3D" id="3.40.50.11270">
    <property type="match status" value="1"/>
</dbReference>
<accession>A0A096CTI0</accession>
<feature type="binding site" evidence="5">
    <location>
        <position position="219"/>
    </location>
    <ligand>
        <name>[4Fe-4S] cluster</name>
        <dbReference type="ChEBI" id="CHEBI:49883"/>
    </ligand>
</feature>
<dbReference type="GO" id="GO:0019288">
    <property type="term" value="P:isopentenyl diphosphate biosynthetic process, methylerythritol 4-phosphate pathway"/>
    <property type="evidence" value="ECO:0007669"/>
    <property type="project" value="UniProtKB-UniRule"/>
</dbReference>
<comment type="similarity">
    <text evidence="5">Belongs to the IspH family.</text>
</comment>
<feature type="binding site" evidence="5">
    <location>
        <position position="291"/>
    </location>
    <ligand>
        <name>(2E)-4-hydroxy-3-methylbut-2-enyl diphosphate</name>
        <dbReference type="ChEBI" id="CHEBI:128753"/>
    </ligand>
</feature>
<feature type="binding site" evidence="5">
    <location>
        <position position="249"/>
    </location>
    <ligand>
        <name>(2E)-4-hydroxy-3-methylbut-2-enyl diphosphate</name>
        <dbReference type="ChEBI" id="CHEBI:128753"/>
    </ligand>
</feature>
<organism evidence="6 7">
    <name type="scientific">Prevotella disiens DNF00882</name>
    <dbReference type="NCBI Taxonomy" id="1401075"/>
    <lineage>
        <taxon>Bacteria</taxon>
        <taxon>Pseudomonadati</taxon>
        <taxon>Bacteroidota</taxon>
        <taxon>Bacteroidia</taxon>
        <taxon>Bacteroidales</taxon>
        <taxon>Prevotellaceae</taxon>
        <taxon>Prevotella</taxon>
    </lineage>
</organism>
<gene>
    <name evidence="5" type="primary">ispH</name>
    <name evidence="6" type="ORF">HMPREF0654_08480</name>
</gene>
<keyword evidence="5" id="KW-0414">Isoprene biosynthesis</keyword>
<dbReference type="EMBL" id="JRNR01000083">
    <property type="protein sequence ID" value="KGF48629.1"/>
    <property type="molecule type" value="Genomic_DNA"/>
</dbReference>
<evidence type="ECO:0000256" key="5">
    <source>
        <dbReference type="HAMAP-Rule" id="MF_00191"/>
    </source>
</evidence>
<evidence type="ECO:0000256" key="2">
    <source>
        <dbReference type="ARBA" id="ARBA00022723"/>
    </source>
</evidence>